<dbReference type="SUPFAM" id="SSF53756">
    <property type="entry name" value="UDP-Glycosyltransferase/glycogen phosphorylase"/>
    <property type="match status" value="1"/>
</dbReference>
<evidence type="ECO:0000256" key="6">
    <source>
        <dbReference type="ARBA" id="ARBA00023098"/>
    </source>
</evidence>
<dbReference type="PANTHER" id="PTHR30372">
    <property type="entry name" value="LIPID-A-DISACCHARIDE SYNTHASE"/>
    <property type="match status" value="1"/>
</dbReference>
<evidence type="ECO:0000256" key="1">
    <source>
        <dbReference type="ARBA" id="ARBA00012687"/>
    </source>
</evidence>
<accession>A0A7J7H691</accession>
<evidence type="ECO:0000256" key="2">
    <source>
        <dbReference type="ARBA" id="ARBA00022516"/>
    </source>
</evidence>
<keyword evidence="2" id="KW-0444">Lipid biosynthesis</keyword>
<dbReference type="GO" id="GO:0008915">
    <property type="term" value="F:lipid-A-disaccharide synthase activity"/>
    <property type="evidence" value="ECO:0007669"/>
    <property type="project" value="UniProtKB-EC"/>
</dbReference>
<dbReference type="EMBL" id="JACBKZ010000006">
    <property type="protein sequence ID" value="KAF5948502.1"/>
    <property type="molecule type" value="Genomic_DNA"/>
</dbReference>
<dbReference type="PANTHER" id="PTHR30372:SF4">
    <property type="entry name" value="LIPID-A-DISACCHARIDE SYNTHASE, MITOCHONDRIAL-RELATED"/>
    <property type="match status" value="1"/>
</dbReference>
<reference evidence="8 9" key="2">
    <citation type="submission" date="2020-07" db="EMBL/GenBank/DDBJ databases">
        <title>Genome assembly of wild tea tree DASZ reveals pedigree and selection history of tea varieties.</title>
        <authorList>
            <person name="Zhang W."/>
        </authorList>
    </citation>
    <scope>NUCLEOTIDE SEQUENCE [LARGE SCALE GENOMIC DNA]</scope>
    <source>
        <strain evidence="9">cv. G240</strain>
        <tissue evidence="8">Leaf</tissue>
    </source>
</reference>
<dbReference type="EC" id="2.4.1.182" evidence="1"/>
<keyword evidence="9" id="KW-1185">Reference proteome</keyword>
<dbReference type="GO" id="GO:0005543">
    <property type="term" value="F:phospholipid binding"/>
    <property type="evidence" value="ECO:0007669"/>
    <property type="project" value="TreeGrafter"/>
</dbReference>
<organism evidence="8 9">
    <name type="scientific">Camellia sinensis</name>
    <name type="common">Tea plant</name>
    <name type="synonym">Thea sinensis</name>
    <dbReference type="NCBI Taxonomy" id="4442"/>
    <lineage>
        <taxon>Eukaryota</taxon>
        <taxon>Viridiplantae</taxon>
        <taxon>Streptophyta</taxon>
        <taxon>Embryophyta</taxon>
        <taxon>Tracheophyta</taxon>
        <taxon>Spermatophyta</taxon>
        <taxon>Magnoliopsida</taxon>
        <taxon>eudicotyledons</taxon>
        <taxon>Gunneridae</taxon>
        <taxon>Pentapetalae</taxon>
        <taxon>asterids</taxon>
        <taxon>Ericales</taxon>
        <taxon>Theaceae</taxon>
        <taxon>Camellia</taxon>
    </lineage>
</organism>
<evidence type="ECO:0000256" key="4">
    <source>
        <dbReference type="ARBA" id="ARBA00022676"/>
    </source>
</evidence>
<keyword evidence="6" id="KW-0443">Lipid metabolism</keyword>
<name>A0A7J7H691_CAMSI</name>
<proteinExistence type="predicted"/>
<dbReference type="GO" id="GO:0009245">
    <property type="term" value="P:lipid A biosynthetic process"/>
    <property type="evidence" value="ECO:0007669"/>
    <property type="project" value="UniProtKB-KW"/>
</dbReference>
<evidence type="ECO:0000256" key="7">
    <source>
        <dbReference type="ARBA" id="ARBA00048975"/>
    </source>
</evidence>
<gene>
    <name evidence="8" type="ORF">HYC85_014459</name>
</gene>
<comment type="catalytic activity">
    <reaction evidence="7">
        <text>a lipid X + a UDP-2-N,3-O-bis[(3R)-3-hydroxyacyl]-alpha-D-glucosamine = a lipid A disaccharide + UDP + H(+)</text>
        <dbReference type="Rhea" id="RHEA:67828"/>
        <dbReference type="ChEBI" id="CHEBI:15378"/>
        <dbReference type="ChEBI" id="CHEBI:58223"/>
        <dbReference type="ChEBI" id="CHEBI:137748"/>
        <dbReference type="ChEBI" id="CHEBI:176338"/>
        <dbReference type="ChEBI" id="CHEBI:176343"/>
        <dbReference type="EC" id="2.4.1.182"/>
    </reaction>
</comment>
<keyword evidence="4" id="KW-0328">Glycosyltransferase</keyword>
<dbReference type="InterPro" id="IPR003835">
    <property type="entry name" value="Glyco_trans_19"/>
</dbReference>
<sequence length="495" mass="55128">MLFRTLRSLKSGDNGGFLWLARRFVSVSSIAAIDMAAKDGELKVFIVAGEVSGDTIGSRLMVSLKKLSPFPVHFAGVGGSMMSKQGLKSLFPMEDIAVMGIWELLPYLNKFRVKLKETTEAALLFQPHVVVTVDSKGFSFRLLKQLRAKYGQQGLVSPSHFHYVAPSFWAWKGGEARLKGLSEFVDHILCILPFEGEVCRLNGLAATFVGHPILEDVFKLNLGRGNIENEWKVQRHSEEFQSQFGIPAGATIITLLPGSRLQEVTRMLPIFSNTMKLLKNYFSELVTVIHVAPNKHVEDYISRVIHKWPVPVILIPGGSPQMKYDAFGVRPHNLLSPMSSAIDRLDFDNYNSELNLIQASRVALCTSGTAAVELQLAQLPCIVAYRAHFLTEWLICYKAKVPYISLPNILLDSSIIPEALFQACTPTKLASLLMELIQSDALRAEQVFAAEKVIELLRPSERTIGNSTLQEFKPMLPDYTPSMIAAFTVLYSVKR</sequence>
<dbReference type="AlphaFoldDB" id="A0A7J7H691"/>
<keyword evidence="5" id="KW-0808">Transferase</keyword>
<keyword evidence="3" id="KW-0441">Lipid A biosynthesis</keyword>
<evidence type="ECO:0000313" key="8">
    <source>
        <dbReference type="EMBL" id="KAF5948502.1"/>
    </source>
</evidence>
<dbReference type="Proteomes" id="UP000593564">
    <property type="component" value="Unassembled WGS sequence"/>
</dbReference>
<dbReference type="GO" id="GO:0016020">
    <property type="term" value="C:membrane"/>
    <property type="evidence" value="ECO:0007669"/>
    <property type="project" value="GOC"/>
</dbReference>
<comment type="caution">
    <text evidence="8">The sequence shown here is derived from an EMBL/GenBank/DDBJ whole genome shotgun (WGS) entry which is preliminary data.</text>
</comment>
<dbReference type="Pfam" id="PF02684">
    <property type="entry name" value="LpxB"/>
    <property type="match status" value="2"/>
</dbReference>
<evidence type="ECO:0000256" key="3">
    <source>
        <dbReference type="ARBA" id="ARBA00022556"/>
    </source>
</evidence>
<protein>
    <recommendedName>
        <fullName evidence="1">lipid-A-disaccharide synthase</fullName>
        <ecNumber evidence="1">2.4.1.182</ecNumber>
    </recommendedName>
</protein>
<evidence type="ECO:0000313" key="9">
    <source>
        <dbReference type="Proteomes" id="UP000593564"/>
    </source>
</evidence>
<reference evidence="9" key="1">
    <citation type="journal article" date="2020" name="Nat. Commun.">
        <title>Genome assembly of wild tea tree DASZ reveals pedigree and selection history of tea varieties.</title>
        <authorList>
            <person name="Zhang W."/>
            <person name="Zhang Y."/>
            <person name="Qiu H."/>
            <person name="Guo Y."/>
            <person name="Wan H."/>
            <person name="Zhang X."/>
            <person name="Scossa F."/>
            <person name="Alseekh S."/>
            <person name="Zhang Q."/>
            <person name="Wang P."/>
            <person name="Xu L."/>
            <person name="Schmidt M.H."/>
            <person name="Jia X."/>
            <person name="Li D."/>
            <person name="Zhu A."/>
            <person name="Guo F."/>
            <person name="Chen W."/>
            <person name="Ni D."/>
            <person name="Usadel B."/>
            <person name="Fernie A.R."/>
            <person name="Wen W."/>
        </authorList>
    </citation>
    <scope>NUCLEOTIDE SEQUENCE [LARGE SCALE GENOMIC DNA]</scope>
    <source>
        <strain evidence="9">cv. G240</strain>
    </source>
</reference>
<evidence type="ECO:0000256" key="5">
    <source>
        <dbReference type="ARBA" id="ARBA00022679"/>
    </source>
</evidence>